<reference evidence="1 2" key="1">
    <citation type="journal article" date="2013" name="Nat. Commun.">
        <title>The evolution and pathogenic mechanisms of the rice sheath blight pathogen.</title>
        <authorList>
            <person name="Zheng A."/>
            <person name="Lin R."/>
            <person name="Xu L."/>
            <person name="Qin P."/>
            <person name="Tang C."/>
            <person name="Ai P."/>
            <person name="Zhang D."/>
            <person name="Liu Y."/>
            <person name="Sun Z."/>
            <person name="Feng H."/>
            <person name="Wang Y."/>
            <person name="Chen Y."/>
            <person name="Liang X."/>
            <person name="Fu R."/>
            <person name="Li Q."/>
            <person name="Zhang J."/>
            <person name="Yu X."/>
            <person name="Xie Z."/>
            <person name="Ding L."/>
            <person name="Guan P."/>
            <person name="Tang J."/>
            <person name="Liang Y."/>
            <person name="Wang S."/>
            <person name="Deng Q."/>
            <person name="Li S."/>
            <person name="Zhu J."/>
            <person name="Wang L."/>
            <person name="Liu H."/>
            <person name="Li P."/>
        </authorList>
    </citation>
    <scope>NUCLEOTIDE SEQUENCE [LARGE SCALE GENOMIC DNA]</scope>
    <source>
        <strain evidence="2">AG-1 IA</strain>
    </source>
</reference>
<gene>
    <name evidence="1" type="ORF">AG1IA_06793</name>
</gene>
<protein>
    <submittedName>
        <fullName evidence="1">Uncharacterized protein</fullName>
    </submittedName>
</protein>
<keyword evidence="2" id="KW-1185">Reference proteome</keyword>
<dbReference type="HOGENOM" id="CLU_655831_0_0_1"/>
<evidence type="ECO:0000313" key="1">
    <source>
        <dbReference type="EMBL" id="ELU39171.1"/>
    </source>
</evidence>
<dbReference type="Proteomes" id="UP000011668">
    <property type="component" value="Unassembled WGS sequence"/>
</dbReference>
<dbReference type="AlphaFoldDB" id="L8WLX7"/>
<organism evidence="1 2">
    <name type="scientific">Thanatephorus cucumeris (strain AG1-IA)</name>
    <name type="common">Rice sheath blight fungus</name>
    <name type="synonym">Rhizoctonia solani</name>
    <dbReference type="NCBI Taxonomy" id="983506"/>
    <lineage>
        <taxon>Eukaryota</taxon>
        <taxon>Fungi</taxon>
        <taxon>Dikarya</taxon>
        <taxon>Basidiomycota</taxon>
        <taxon>Agaricomycotina</taxon>
        <taxon>Agaricomycetes</taxon>
        <taxon>Cantharellales</taxon>
        <taxon>Ceratobasidiaceae</taxon>
        <taxon>Rhizoctonia</taxon>
        <taxon>Rhizoctonia solani AG-1</taxon>
    </lineage>
</organism>
<name>L8WLX7_THACA</name>
<comment type="caution">
    <text evidence="1">The sequence shown here is derived from an EMBL/GenBank/DDBJ whole genome shotgun (WGS) entry which is preliminary data.</text>
</comment>
<dbReference type="EMBL" id="AFRT01001894">
    <property type="protein sequence ID" value="ELU39171.1"/>
    <property type="molecule type" value="Genomic_DNA"/>
</dbReference>
<accession>L8WLX7</accession>
<sequence>MCPIQVMDIKAVFCRRNTIIDPITTGVGSYWTCFSGINPGASGCDHFVVYSHLSNPLYRTLYDIPVEILGFSSLHNSCPPYLASLNECDTSEPCIRGVELYLSLFLNHPPRKHRIDSAFFRAGTVAYLFVLATGAESHPNTDPYMYVLSVYTEHEWNDSSGAPRVFCQYPPLTLSSLPLSSNEDFGNVPDPLRMECCSTHIYSSMGIHQQFRNLVARVREINSFRKSSMIPTLVPSGMESHVITSHLELKPFMIWQVRRRTFHSTLIYSHLGANSHPAFALRKDQTSGLGQKRNKALHYGDGSAGRIRSRAKPEKFHIHSIITAFIDVIETIVTAYNDDPGVNPREWPPKTNNMTNYSIVGLVVRIDITSTTKYSHRRTNSIWGIPLIYLGKHAYACHHLGSPQRQKWRSLRILRSIHP</sequence>
<proteinExistence type="predicted"/>
<evidence type="ECO:0000313" key="2">
    <source>
        <dbReference type="Proteomes" id="UP000011668"/>
    </source>
</evidence>